<dbReference type="Gene3D" id="3.30.2010.10">
    <property type="entry name" value="Metalloproteases ('zincins'), catalytic domain"/>
    <property type="match status" value="1"/>
</dbReference>
<dbReference type="InterPro" id="IPR053136">
    <property type="entry name" value="UTP_pyrophosphatase-like"/>
</dbReference>
<dbReference type="InterPro" id="IPR002725">
    <property type="entry name" value="YgjP-like_metallopeptidase"/>
</dbReference>
<gene>
    <name evidence="2" type="ORF">IAB67_01350</name>
</gene>
<reference evidence="2" key="2">
    <citation type="journal article" date="2021" name="PeerJ">
        <title>Extensive microbial diversity within the chicken gut microbiome revealed by metagenomics and culture.</title>
        <authorList>
            <person name="Gilroy R."/>
            <person name="Ravi A."/>
            <person name="Getino M."/>
            <person name="Pursley I."/>
            <person name="Horton D.L."/>
            <person name="Alikhan N.F."/>
            <person name="Baker D."/>
            <person name="Gharbi K."/>
            <person name="Hall N."/>
            <person name="Watson M."/>
            <person name="Adriaenssens E.M."/>
            <person name="Foster-Nyarko E."/>
            <person name="Jarju S."/>
            <person name="Secka A."/>
            <person name="Antonio M."/>
            <person name="Oren A."/>
            <person name="Chaudhuri R.R."/>
            <person name="La Ragione R."/>
            <person name="Hildebrand F."/>
            <person name="Pallen M.J."/>
        </authorList>
    </citation>
    <scope>NUCLEOTIDE SEQUENCE</scope>
    <source>
        <strain evidence="2">CHK191-8634</strain>
    </source>
</reference>
<dbReference type="PANTHER" id="PTHR30399:SF1">
    <property type="entry name" value="UTP PYROPHOSPHATASE"/>
    <property type="match status" value="1"/>
</dbReference>
<evidence type="ECO:0000313" key="3">
    <source>
        <dbReference type="Proteomes" id="UP000824073"/>
    </source>
</evidence>
<reference evidence="2" key="1">
    <citation type="submission" date="2020-10" db="EMBL/GenBank/DDBJ databases">
        <authorList>
            <person name="Gilroy R."/>
        </authorList>
    </citation>
    <scope>NUCLEOTIDE SEQUENCE</scope>
    <source>
        <strain evidence="2">CHK191-8634</strain>
    </source>
</reference>
<proteinExistence type="predicted"/>
<dbReference type="EMBL" id="DVMR01000014">
    <property type="protein sequence ID" value="HIU42925.1"/>
    <property type="molecule type" value="Genomic_DNA"/>
</dbReference>
<protein>
    <submittedName>
        <fullName evidence="2">M48 family metallopeptidase</fullName>
    </submittedName>
</protein>
<organism evidence="2 3">
    <name type="scientific">Candidatus Ventrousia excrementavium</name>
    <dbReference type="NCBI Taxonomy" id="2840961"/>
    <lineage>
        <taxon>Bacteria</taxon>
        <taxon>Bacillati</taxon>
        <taxon>Bacillota</taxon>
        <taxon>Clostridia</taxon>
        <taxon>Eubacteriales</taxon>
        <taxon>Clostridiaceae</taxon>
        <taxon>Clostridiaceae incertae sedis</taxon>
        <taxon>Candidatus Ventrousia</taxon>
    </lineage>
</organism>
<dbReference type="Proteomes" id="UP000824073">
    <property type="component" value="Unassembled WGS sequence"/>
</dbReference>
<name>A0A9D1LKG9_9CLOT</name>
<accession>A0A9D1LKG9</accession>
<dbReference type="AlphaFoldDB" id="A0A9D1LKG9"/>
<comment type="caution">
    <text evidence="2">The sequence shown here is derived from an EMBL/GenBank/DDBJ whole genome shotgun (WGS) entry which is preliminary data.</text>
</comment>
<evidence type="ECO:0000313" key="2">
    <source>
        <dbReference type="EMBL" id="HIU42925.1"/>
    </source>
</evidence>
<feature type="domain" description="YgjP-like metallopeptidase" evidence="1">
    <location>
        <begin position="19"/>
        <end position="219"/>
    </location>
</feature>
<dbReference type="PANTHER" id="PTHR30399">
    <property type="entry name" value="UNCHARACTERIZED PROTEIN YGJP"/>
    <property type="match status" value="1"/>
</dbReference>
<dbReference type="Pfam" id="PF01863">
    <property type="entry name" value="YgjP-like"/>
    <property type="match status" value="1"/>
</dbReference>
<evidence type="ECO:0000259" key="1">
    <source>
        <dbReference type="Pfam" id="PF01863"/>
    </source>
</evidence>
<dbReference type="CDD" id="cd07344">
    <property type="entry name" value="M48_yhfN_like"/>
    <property type="match status" value="1"/>
</dbReference>
<sequence>MLMDIDGMTVTVVRKRIKNLYLTVSPRDGAVRVSAPAHVPDAAVLDFVRSKADWIARQQARLADIAPKTPVPDGQVSVWGRPYSLCFAPGQPSALADGRLRLSVPQDSTSEQRHEALTQFYRAALHDEITRRLPVWEAITGLYCAGWQIRDMKTRWGSCTPGTKKLRFSLALARRPLVCLDYVLLHELAHLQVPNHGSAFTALLDRYMPNWRDVRALLNGRA</sequence>